<feature type="transmembrane region" description="Helical" evidence="1">
    <location>
        <begin position="7"/>
        <end position="27"/>
    </location>
</feature>
<reference evidence="2 5" key="1">
    <citation type="submission" date="2017-01" db="EMBL/GenBank/DDBJ databases">
        <title>Complete genome sequence of Haloterrigena daqingensis type strain (JX313T).</title>
        <authorList>
            <person name="Shuang W."/>
        </authorList>
    </citation>
    <scope>NUCLEOTIDE SEQUENCE [LARGE SCALE GENOMIC DNA]</scope>
    <source>
        <strain evidence="2 5">JX313</strain>
    </source>
</reference>
<keyword evidence="1" id="KW-1133">Transmembrane helix</keyword>
<keyword evidence="1" id="KW-0812">Transmembrane</keyword>
<gene>
    <name evidence="2" type="ORF">BB347_01010</name>
    <name evidence="3" type="ORF">SAMN05421809_0860</name>
</gene>
<dbReference type="Pfam" id="PF25957">
    <property type="entry name" value="DUF7994"/>
    <property type="match status" value="1"/>
</dbReference>
<evidence type="ECO:0000313" key="2">
    <source>
        <dbReference type="EMBL" id="APX95299.1"/>
    </source>
</evidence>
<protein>
    <submittedName>
        <fullName evidence="3">Uncharacterized protein</fullName>
    </submittedName>
</protein>
<sequence length="128" mass="13291">MVSLWHFVGGSVLVLFGHLYLLVPLSGDASVPVAIGFLALYAALVLTGAVEIAVAFGRTRFADRRREMGGVGCIMFGIAAAPLAIMDLLDSGTSLSEAALWVSIAVVMPAMGVYYLRGGGSFGEPSPN</sequence>
<feature type="transmembrane region" description="Helical" evidence="1">
    <location>
        <begin position="33"/>
        <end position="56"/>
    </location>
</feature>
<evidence type="ECO:0000313" key="3">
    <source>
        <dbReference type="EMBL" id="SIR28370.1"/>
    </source>
</evidence>
<dbReference type="RefSeq" id="WP_076579312.1">
    <property type="nucleotide sequence ID" value="NZ_CP019327.1"/>
</dbReference>
<feature type="transmembrane region" description="Helical" evidence="1">
    <location>
        <begin position="68"/>
        <end position="86"/>
    </location>
</feature>
<dbReference type="EMBL" id="FTNP01000001">
    <property type="protein sequence ID" value="SIR28370.1"/>
    <property type="molecule type" value="Genomic_DNA"/>
</dbReference>
<proteinExistence type="predicted"/>
<accession>A0A1N6ZNC0</accession>
<dbReference type="KEGG" id="hda:BB347_01010"/>
<keyword evidence="1" id="KW-0472">Membrane</keyword>
<reference evidence="3 4" key="2">
    <citation type="submission" date="2017-01" db="EMBL/GenBank/DDBJ databases">
        <authorList>
            <person name="Mah S.A."/>
            <person name="Swanson W.J."/>
            <person name="Moy G.W."/>
            <person name="Vacquier V.D."/>
        </authorList>
    </citation>
    <scope>NUCLEOTIDE SEQUENCE [LARGE SCALE GENOMIC DNA]</scope>
    <source>
        <strain evidence="3 4">CGMCC 1.8909</strain>
    </source>
</reference>
<evidence type="ECO:0000256" key="1">
    <source>
        <dbReference type="SAM" id="Phobius"/>
    </source>
</evidence>
<dbReference type="Proteomes" id="UP000185687">
    <property type="component" value="Unassembled WGS sequence"/>
</dbReference>
<keyword evidence="4" id="KW-1185">Reference proteome</keyword>
<dbReference type="Proteomes" id="UP000187321">
    <property type="component" value="Chromosome"/>
</dbReference>
<name>A0A1N6ZNC0_9EURY</name>
<evidence type="ECO:0000313" key="5">
    <source>
        <dbReference type="Proteomes" id="UP000187321"/>
    </source>
</evidence>
<organism evidence="3 4">
    <name type="scientific">Natronorubrum daqingense</name>
    <dbReference type="NCBI Taxonomy" id="588898"/>
    <lineage>
        <taxon>Archaea</taxon>
        <taxon>Methanobacteriati</taxon>
        <taxon>Methanobacteriota</taxon>
        <taxon>Stenosarchaea group</taxon>
        <taxon>Halobacteria</taxon>
        <taxon>Halobacteriales</taxon>
        <taxon>Natrialbaceae</taxon>
        <taxon>Natronorubrum</taxon>
    </lineage>
</organism>
<dbReference type="InterPro" id="IPR058307">
    <property type="entry name" value="DUF7994"/>
</dbReference>
<dbReference type="AlphaFoldDB" id="A0A1N6ZNC0"/>
<dbReference type="EMBL" id="CP019327">
    <property type="protein sequence ID" value="APX95299.1"/>
    <property type="molecule type" value="Genomic_DNA"/>
</dbReference>
<feature type="transmembrane region" description="Helical" evidence="1">
    <location>
        <begin position="98"/>
        <end position="116"/>
    </location>
</feature>
<evidence type="ECO:0000313" key="4">
    <source>
        <dbReference type="Proteomes" id="UP000185687"/>
    </source>
</evidence>
<dbReference type="GeneID" id="30954479"/>